<organism evidence="7 8">
    <name type="scientific">Fonsecaea erecta</name>
    <dbReference type="NCBI Taxonomy" id="1367422"/>
    <lineage>
        <taxon>Eukaryota</taxon>
        <taxon>Fungi</taxon>
        <taxon>Dikarya</taxon>
        <taxon>Ascomycota</taxon>
        <taxon>Pezizomycotina</taxon>
        <taxon>Eurotiomycetes</taxon>
        <taxon>Chaetothyriomycetidae</taxon>
        <taxon>Chaetothyriales</taxon>
        <taxon>Herpotrichiellaceae</taxon>
        <taxon>Fonsecaea</taxon>
    </lineage>
</organism>
<dbReference type="Pfam" id="PF01878">
    <property type="entry name" value="EVE"/>
    <property type="match status" value="1"/>
</dbReference>
<keyword evidence="4" id="KW-0539">Nucleus</keyword>
<keyword evidence="3" id="KW-0597">Phosphoprotein</keyword>
<accession>A0A178ZS80</accession>
<feature type="compositionally biased region" description="Basic and acidic residues" evidence="5">
    <location>
        <begin position="373"/>
        <end position="389"/>
    </location>
</feature>
<evidence type="ECO:0000313" key="7">
    <source>
        <dbReference type="EMBL" id="OAP62236.1"/>
    </source>
</evidence>
<keyword evidence="8" id="KW-1185">Reference proteome</keyword>
<sequence length="398" mass="42193">MPPRKRKASTNSAIAAPAKKVRIGGTSDIVDQPAGRPKRTTVGEPQYKLTRPRSSGGGAVQNAVSANDAESEAEPPKKKRGRPPKAAAAPKPVVKIGKNYASIIPPKPSAEAPAKRGRKPKVPLKTKGVSSASESGDALLPDGHAAAATNGNANKSAEMAGLDHDIQYWLMKAEPESRIHKGRDVKFSIDDLAAKAEPEGWDGVRNPVARNNMRAMRKGDLAFFYHSNCAIPGIAGVMRVVGEHSVDESAFDPAHPYFDPKSDRAKPKWELVHVEFVKKFENLITLKELKSFAKSGGALENMQTLKQSRLSVSAVTPQEWRFILDLAGESISLGHGDTMGGSESEVDGEGEETAATGNGDAPSGMSKGASGAIKEEVSVKQEALSKSDSDMVSSAGEE</sequence>
<evidence type="ECO:0000313" key="8">
    <source>
        <dbReference type="Proteomes" id="UP000078343"/>
    </source>
</evidence>
<feature type="region of interest" description="Disordered" evidence="5">
    <location>
        <begin position="334"/>
        <end position="398"/>
    </location>
</feature>
<dbReference type="InterPro" id="IPR052181">
    <property type="entry name" value="5hmC_binding"/>
</dbReference>
<dbReference type="Proteomes" id="UP000078343">
    <property type="component" value="Unassembled WGS sequence"/>
</dbReference>
<name>A0A178ZS80_9EURO</name>
<dbReference type="SUPFAM" id="SSF88697">
    <property type="entry name" value="PUA domain-like"/>
    <property type="match status" value="1"/>
</dbReference>
<dbReference type="InterPro" id="IPR002740">
    <property type="entry name" value="EVE_domain"/>
</dbReference>
<dbReference type="GO" id="GO:0005634">
    <property type="term" value="C:nucleus"/>
    <property type="evidence" value="ECO:0007669"/>
    <property type="project" value="UniProtKB-SubCell"/>
</dbReference>
<dbReference type="PANTHER" id="PTHR14087">
    <property type="entry name" value="THYMOCYTE NUCLEAR PROTEIN 1"/>
    <property type="match status" value="1"/>
</dbReference>
<evidence type="ECO:0000259" key="6">
    <source>
        <dbReference type="Pfam" id="PF01878"/>
    </source>
</evidence>
<protein>
    <recommendedName>
        <fullName evidence="2">Thymocyte nuclear protein 1</fullName>
    </recommendedName>
</protein>
<feature type="domain" description="EVE" evidence="6">
    <location>
        <begin position="167"/>
        <end position="325"/>
    </location>
</feature>
<dbReference type="FunFam" id="3.10.590.10:FF:000003">
    <property type="entry name" value="Thymocyte nuclear protein 1"/>
    <property type="match status" value="1"/>
</dbReference>
<evidence type="ECO:0000256" key="4">
    <source>
        <dbReference type="ARBA" id="ARBA00023242"/>
    </source>
</evidence>
<gene>
    <name evidence="7" type="ORF">AYL99_04439</name>
</gene>
<dbReference type="OrthoDB" id="41445at2759"/>
<feature type="region of interest" description="Disordered" evidence="5">
    <location>
        <begin position="1"/>
        <end position="149"/>
    </location>
</feature>
<comment type="subcellular location">
    <subcellularLocation>
        <location evidence="1">Nucleus</location>
    </subcellularLocation>
</comment>
<comment type="caution">
    <text evidence="7">The sequence shown here is derived from an EMBL/GenBank/DDBJ whole genome shotgun (WGS) entry which is preliminary data.</text>
</comment>
<evidence type="ECO:0000256" key="5">
    <source>
        <dbReference type="SAM" id="MobiDB-lite"/>
    </source>
</evidence>
<feature type="compositionally biased region" description="Low complexity" evidence="5">
    <location>
        <begin position="84"/>
        <end position="95"/>
    </location>
</feature>
<dbReference type="AlphaFoldDB" id="A0A178ZS80"/>
<evidence type="ECO:0000256" key="2">
    <source>
        <dbReference type="ARBA" id="ARBA00014654"/>
    </source>
</evidence>
<evidence type="ECO:0000256" key="1">
    <source>
        <dbReference type="ARBA" id="ARBA00004123"/>
    </source>
</evidence>
<dbReference type="InterPro" id="IPR015947">
    <property type="entry name" value="PUA-like_sf"/>
</dbReference>
<dbReference type="PANTHER" id="PTHR14087:SF7">
    <property type="entry name" value="THYMOCYTE NUCLEAR PROTEIN 1"/>
    <property type="match status" value="1"/>
</dbReference>
<proteinExistence type="predicted"/>
<reference evidence="7 8" key="1">
    <citation type="submission" date="2016-04" db="EMBL/GenBank/DDBJ databases">
        <title>Draft genome of Fonsecaea erecta CBS 125763.</title>
        <authorList>
            <person name="Weiss V.A."/>
            <person name="Vicente V.A."/>
            <person name="Raittz R.T."/>
            <person name="Moreno L.F."/>
            <person name="De Souza E.M."/>
            <person name="Pedrosa F.O."/>
            <person name="Steffens M.B."/>
            <person name="Faoro H."/>
            <person name="Tadra-Sfeir M.Z."/>
            <person name="Najafzadeh M.J."/>
            <person name="Felipe M.S."/>
            <person name="Teixeira M."/>
            <person name="Sun J."/>
            <person name="Xi L."/>
            <person name="Gomes R."/>
            <person name="De Azevedo C.M."/>
            <person name="Salgado C.G."/>
            <person name="Da Silva M.B."/>
            <person name="Nascimento M.F."/>
            <person name="Queiroz-Telles F."/>
            <person name="Attili D.S."/>
            <person name="Gorbushina A."/>
        </authorList>
    </citation>
    <scope>NUCLEOTIDE SEQUENCE [LARGE SCALE GENOMIC DNA]</scope>
    <source>
        <strain evidence="7 8">CBS 125763</strain>
    </source>
</reference>
<feature type="compositionally biased region" description="Basic residues" evidence="5">
    <location>
        <begin position="115"/>
        <end position="124"/>
    </location>
</feature>
<dbReference type="CDD" id="cd21133">
    <property type="entry name" value="EVE"/>
    <property type="match status" value="1"/>
</dbReference>
<dbReference type="RefSeq" id="XP_018695603.1">
    <property type="nucleotide sequence ID" value="XM_018835953.1"/>
</dbReference>
<dbReference type="Gene3D" id="3.10.590.10">
    <property type="entry name" value="ph1033 like domains"/>
    <property type="match status" value="1"/>
</dbReference>
<dbReference type="GeneID" id="30008608"/>
<dbReference type="EMBL" id="LVYI01000003">
    <property type="protein sequence ID" value="OAP62236.1"/>
    <property type="molecule type" value="Genomic_DNA"/>
</dbReference>
<dbReference type="STRING" id="1367422.A0A178ZS80"/>
<evidence type="ECO:0000256" key="3">
    <source>
        <dbReference type="ARBA" id="ARBA00022553"/>
    </source>
</evidence>
<dbReference type="InterPro" id="IPR047197">
    <property type="entry name" value="THYN1-like_EVE"/>
</dbReference>